<organism evidence="13 14">
    <name type="scientific">Stylophora pistillata</name>
    <name type="common">Smooth cauliflower coral</name>
    <dbReference type="NCBI Taxonomy" id="50429"/>
    <lineage>
        <taxon>Eukaryota</taxon>
        <taxon>Metazoa</taxon>
        <taxon>Cnidaria</taxon>
        <taxon>Anthozoa</taxon>
        <taxon>Hexacorallia</taxon>
        <taxon>Scleractinia</taxon>
        <taxon>Astrocoeniina</taxon>
        <taxon>Pocilloporidae</taxon>
        <taxon>Stylophora</taxon>
    </lineage>
</organism>
<dbReference type="InterPro" id="IPR057244">
    <property type="entry name" value="GAIN_B"/>
</dbReference>
<reference evidence="14" key="1">
    <citation type="journal article" date="2017" name="bioRxiv">
        <title>Comparative analysis of the genomes of Stylophora pistillata and Acropora digitifera provides evidence for extensive differences between species of corals.</title>
        <authorList>
            <person name="Voolstra C.R."/>
            <person name="Li Y."/>
            <person name="Liew Y.J."/>
            <person name="Baumgarten S."/>
            <person name="Zoccola D."/>
            <person name="Flot J.-F."/>
            <person name="Tambutte S."/>
            <person name="Allemand D."/>
            <person name="Aranda M."/>
        </authorList>
    </citation>
    <scope>NUCLEOTIDE SEQUENCE [LARGE SCALE GENOMIC DNA]</scope>
</reference>
<dbReference type="SMART" id="SM00303">
    <property type="entry name" value="GPS"/>
    <property type="match status" value="1"/>
</dbReference>
<dbReference type="InterPro" id="IPR000832">
    <property type="entry name" value="GPCR_2_secretin-like"/>
</dbReference>
<evidence type="ECO:0000256" key="1">
    <source>
        <dbReference type="ARBA" id="ARBA00004141"/>
    </source>
</evidence>
<dbReference type="Pfam" id="PF16489">
    <property type="entry name" value="GAIN"/>
    <property type="match status" value="1"/>
</dbReference>
<dbReference type="Pfam" id="PF01825">
    <property type="entry name" value="GPS"/>
    <property type="match status" value="1"/>
</dbReference>
<dbReference type="GO" id="GO:0005886">
    <property type="term" value="C:plasma membrane"/>
    <property type="evidence" value="ECO:0007669"/>
    <property type="project" value="TreeGrafter"/>
</dbReference>
<dbReference type="PROSITE" id="PS50221">
    <property type="entry name" value="GAIN_B"/>
    <property type="match status" value="1"/>
</dbReference>
<evidence type="ECO:0000256" key="8">
    <source>
        <dbReference type="ARBA" id="ARBA00023180"/>
    </source>
</evidence>
<dbReference type="Pfam" id="PF00002">
    <property type="entry name" value="7tm_2"/>
    <property type="match status" value="2"/>
</dbReference>
<feature type="region of interest" description="Disordered" evidence="9">
    <location>
        <begin position="777"/>
        <end position="847"/>
    </location>
</feature>
<evidence type="ECO:0000256" key="6">
    <source>
        <dbReference type="ARBA" id="ARBA00023136"/>
    </source>
</evidence>
<evidence type="ECO:0000313" key="13">
    <source>
        <dbReference type="EMBL" id="PFX32156.1"/>
    </source>
</evidence>
<dbReference type="Proteomes" id="UP000225706">
    <property type="component" value="Unassembled WGS sequence"/>
</dbReference>
<dbReference type="Gene3D" id="4.10.1240.10">
    <property type="entry name" value="GPCR, family 2, extracellular hormone receptor domain"/>
    <property type="match status" value="1"/>
</dbReference>
<dbReference type="EMBL" id="LSMT01000026">
    <property type="protein sequence ID" value="PFX32156.1"/>
    <property type="molecule type" value="Genomic_DNA"/>
</dbReference>
<evidence type="ECO:0000256" key="2">
    <source>
        <dbReference type="ARBA" id="ARBA00022553"/>
    </source>
</evidence>
<dbReference type="PANTHER" id="PTHR12011:SF347">
    <property type="entry name" value="FI21270P1-RELATED"/>
    <property type="match status" value="1"/>
</dbReference>
<dbReference type="Gene3D" id="1.20.1070.10">
    <property type="entry name" value="Rhodopsin 7-helix transmembrane proteins"/>
    <property type="match status" value="2"/>
</dbReference>
<dbReference type="Gene3D" id="2.60.220.50">
    <property type="match status" value="1"/>
</dbReference>
<evidence type="ECO:0000259" key="11">
    <source>
        <dbReference type="PROSITE" id="PS50221"/>
    </source>
</evidence>
<dbReference type="PROSITE" id="PS50227">
    <property type="entry name" value="G_PROTEIN_RECEP_F2_3"/>
    <property type="match status" value="1"/>
</dbReference>
<dbReference type="InterPro" id="IPR036445">
    <property type="entry name" value="GPCR_2_extracell_dom_sf"/>
</dbReference>
<dbReference type="GO" id="GO:0004930">
    <property type="term" value="F:G protein-coupled receptor activity"/>
    <property type="evidence" value="ECO:0007669"/>
    <property type="project" value="InterPro"/>
</dbReference>
<feature type="compositionally biased region" description="Polar residues" evidence="9">
    <location>
        <begin position="811"/>
        <end position="827"/>
    </location>
</feature>
<feature type="compositionally biased region" description="Polar residues" evidence="9">
    <location>
        <begin position="783"/>
        <end position="801"/>
    </location>
</feature>
<feature type="transmembrane region" description="Helical" evidence="10">
    <location>
        <begin position="513"/>
        <end position="537"/>
    </location>
</feature>
<feature type="transmembrane region" description="Helical" evidence="10">
    <location>
        <begin position="607"/>
        <end position="630"/>
    </location>
</feature>
<feature type="domain" description="GAIN-B" evidence="11">
    <location>
        <begin position="329"/>
        <end position="503"/>
    </location>
</feature>
<keyword evidence="4" id="KW-0732">Signal</keyword>
<evidence type="ECO:0000256" key="7">
    <source>
        <dbReference type="ARBA" id="ARBA00023157"/>
    </source>
</evidence>
<dbReference type="PANTHER" id="PTHR12011">
    <property type="entry name" value="ADHESION G-PROTEIN COUPLED RECEPTOR"/>
    <property type="match status" value="1"/>
</dbReference>
<evidence type="ECO:0000256" key="10">
    <source>
        <dbReference type="SAM" id="Phobius"/>
    </source>
</evidence>
<proteinExistence type="predicted"/>
<feature type="domain" description="G-protein coupled receptors family 2 profile 1" evidence="12">
    <location>
        <begin position="135"/>
        <end position="194"/>
    </location>
</feature>
<dbReference type="STRING" id="50429.A0A2B4SS16"/>
<keyword evidence="3 10" id="KW-0812">Transmembrane</keyword>
<keyword evidence="8" id="KW-0325">Glycoprotein</keyword>
<evidence type="ECO:0000259" key="12">
    <source>
        <dbReference type="PROSITE" id="PS50227"/>
    </source>
</evidence>
<protein>
    <submittedName>
        <fullName evidence="13">Latrophilin-1</fullName>
    </submittedName>
</protein>
<evidence type="ECO:0000256" key="9">
    <source>
        <dbReference type="SAM" id="MobiDB-lite"/>
    </source>
</evidence>
<keyword evidence="14" id="KW-1185">Reference proteome</keyword>
<evidence type="ECO:0000256" key="4">
    <source>
        <dbReference type="ARBA" id="ARBA00022729"/>
    </source>
</evidence>
<dbReference type="InterPro" id="IPR032471">
    <property type="entry name" value="AGRL2-4_GAIN_subdom_A"/>
</dbReference>
<dbReference type="InterPro" id="IPR017983">
    <property type="entry name" value="GPCR_2_secretin-like_CS"/>
</dbReference>
<name>A0A2B4SS16_STYPI</name>
<keyword evidence="5 10" id="KW-1133">Transmembrane helix</keyword>
<comment type="caution">
    <text evidence="13">The sequence shown here is derived from an EMBL/GenBank/DDBJ whole genome shotgun (WGS) entry which is preliminary data.</text>
</comment>
<dbReference type="InterPro" id="IPR001879">
    <property type="entry name" value="GPCR_2_extracellular_dom"/>
</dbReference>
<dbReference type="InterPro" id="IPR000203">
    <property type="entry name" value="GPS"/>
</dbReference>
<dbReference type="OrthoDB" id="5982407at2759"/>
<dbReference type="PROSITE" id="PS00650">
    <property type="entry name" value="G_PROTEIN_RECEP_F2_2"/>
    <property type="match status" value="1"/>
</dbReference>
<keyword evidence="7" id="KW-1015">Disulfide bond</keyword>
<accession>A0A2B4SS16</accession>
<keyword evidence="2" id="KW-0597">Phosphoprotein</keyword>
<feature type="transmembrane region" description="Helical" evidence="10">
    <location>
        <begin position="636"/>
        <end position="659"/>
    </location>
</feature>
<evidence type="ECO:0000313" key="14">
    <source>
        <dbReference type="Proteomes" id="UP000225706"/>
    </source>
</evidence>
<keyword evidence="6 10" id="KW-0472">Membrane</keyword>
<dbReference type="AlphaFoldDB" id="A0A2B4SS16"/>
<dbReference type="InterPro" id="IPR046338">
    <property type="entry name" value="GAIN_dom_sf"/>
</dbReference>
<gene>
    <name evidence="13" type="primary">LPHN1</name>
    <name evidence="13" type="ORF">AWC38_SpisGene2977</name>
</gene>
<evidence type="ECO:0000256" key="3">
    <source>
        <dbReference type="ARBA" id="ARBA00022692"/>
    </source>
</evidence>
<comment type="subcellular location">
    <subcellularLocation>
        <location evidence="1">Membrane</location>
        <topology evidence="1">Multi-pass membrane protein</topology>
    </subcellularLocation>
</comment>
<sequence length="847" mass="95124">MGIASSALEIHYRPLHSEGKFKVVHAGALSFRLIENLDVKTYYAFRIVTKDATGQTYHCETFARTMSDGNQTSCAVKGKLPVAHRMYVSVVVRKPGHNFEEGKLHSYPTKKALLPSQEEKPTKPKLSQDKRKRAFCNNESFLNINWPITSQGETALSWCPFGSRGLAKRQCLEVFGDNTSRWGLPDLSECVSDKMMDIARQLDDPDVDVTEISMQLVNATDITTYTQAPLHTGDLKLVVDLIEKISQKGLGTIQHLPPAIRDENIKQVTQAFVNSSSNIVDDKALESWKFMPEDSRATEASKLLKGVDAIALHFAKTAVASDAIVSEAPNVVLSAKSINDDKPSSQRMPPTSKIMRNFTSSSVLLPGSVLMQQQNEGDRSKTQYITFVSYRNLEALMQPSINEKSSNYTEDESDLGKIESEITSVSLHPMKINSFEDPVVITMKSEQDNSKPQANCVFWNVSGPRGFWSKTGCNLKERNSSHTTCQCYHLTSFAVLMRIADIPEDDVMEKHKFALSLISLVGISISIAALTLTFLTFAFLRFKNTRHRYFVHANLALSLGLAETLFLFGITKTANKFNFICLGKTFMIMSARGRTKKTDTTIEKIRYWSKGSALLSCLLGLTWILGVFVVNRDTIFMAYMFNIFNTLQGLFIFVFHCIGDEKVRAEYLRIIRCQTRAQAYGTARPWWSKSDSLSRSRTWEERHGKVYRRGTFQSNIDCSKTQGSVQRRANTMTGPEDVAFLERFEYKPPPEMTHIFGTVEDEYLQENAEQTEAQLNEEKGENQTDGQNEPRSCTPTSNQTSEESRKEHASVETSLTCSCKSASQSNLPDVIQTDYKGNDIAKNDSTV</sequence>
<feature type="compositionally biased region" description="Basic and acidic residues" evidence="9">
    <location>
        <begin position="836"/>
        <end position="847"/>
    </location>
</feature>
<evidence type="ECO:0000256" key="5">
    <source>
        <dbReference type="ARBA" id="ARBA00022989"/>
    </source>
</evidence>